<evidence type="ECO:0000256" key="2">
    <source>
        <dbReference type="ARBA" id="ARBA00022490"/>
    </source>
</evidence>
<evidence type="ECO:0000256" key="1">
    <source>
        <dbReference type="ARBA" id="ARBA00022475"/>
    </source>
</evidence>
<evidence type="ECO:0000313" key="14">
    <source>
        <dbReference type="EMBL" id="MBM0234072.1"/>
    </source>
</evidence>
<evidence type="ECO:0000256" key="6">
    <source>
        <dbReference type="ARBA" id="ARBA00023136"/>
    </source>
</evidence>
<protein>
    <recommendedName>
        <fullName evidence="9">Signal recognition particle receptor FtsY</fullName>
        <shortName evidence="9">SRP receptor</shortName>
        <ecNumber evidence="9">3.6.5.4</ecNumber>
    </recommendedName>
</protein>
<name>A0ABS1XXT2_9ACTN</name>
<dbReference type="InterPro" id="IPR000897">
    <property type="entry name" value="SRP54_GTPase_dom"/>
</dbReference>
<dbReference type="Gene3D" id="1.20.120.140">
    <property type="entry name" value="Signal recognition particle SRP54, nucleotide-binding domain"/>
    <property type="match status" value="1"/>
</dbReference>
<keyword evidence="6 9" id="KW-0472">Membrane</keyword>
<evidence type="ECO:0000256" key="7">
    <source>
        <dbReference type="ARBA" id="ARBA00023170"/>
    </source>
</evidence>
<dbReference type="PANTHER" id="PTHR43134:SF1">
    <property type="entry name" value="SIGNAL RECOGNITION PARTICLE RECEPTOR SUBUNIT ALPHA"/>
    <property type="match status" value="1"/>
</dbReference>
<dbReference type="SMART" id="SM00963">
    <property type="entry name" value="SRP54_N"/>
    <property type="match status" value="1"/>
</dbReference>
<evidence type="ECO:0000256" key="8">
    <source>
        <dbReference type="ARBA" id="ARBA00048027"/>
    </source>
</evidence>
<dbReference type="SMART" id="SM00382">
    <property type="entry name" value="AAA"/>
    <property type="match status" value="1"/>
</dbReference>
<dbReference type="NCBIfam" id="TIGR00064">
    <property type="entry name" value="ftsY"/>
    <property type="match status" value="1"/>
</dbReference>
<evidence type="ECO:0000313" key="15">
    <source>
        <dbReference type="Proteomes" id="UP000601027"/>
    </source>
</evidence>
<feature type="binding site" evidence="9">
    <location>
        <begin position="193"/>
        <end position="200"/>
    </location>
    <ligand>
        <name>GTP</name>
        <dbReference type="ChEBI" id="CHEBI:37565"/>
    </ligand>
</feature>
<comment type="function">
    <text evidence="9">Involved in targeting and insertion of nascent membrane proteins into the cytoplasmic membrane. Acts as a receptor for the complex formed by the signal recognition particle (SRP) and the ribosome-nascent chain (RNC).</text>
</comment>
<keyword evidence="2 9" id="KW-0963">Cytoplasm</keyword>
<organism evidence="14 15">
    <name type="scientific">Micromonospora parastrephiae</name>
    <dbReference type="NCBI Taxonomy" id="2806101"/>
    <lineage>
        <taxon>Bacteria</taxon>
        <taxon>Bacillati</taxon>
        <taxon>Actinomycetota</taxon>
        <taxon>Actinomycetes</taxon>
        <taxon>Micromonosporales</taxon>
        <taxon>Micromonosporaceae</taxon>
        <taxon>Micromonospora</taxon>
    </lineage>
</organism>
<feature type="binding site" evidence="9">
    <location>
        <begin position="337"/>
        <end position="340"/>
    </location>
    <ligand>
        <name>GTP</name>
        <dbReference type="ChEBI" id="CHEBI:37565"/>
    </ligand>
</feature>
<dbReference type="Gene3D" id="3.40.50.300">
    <property type="entry name" value="P-loop containing nucleotide triphosphate hydrolases"/>
    <property type="match status" value="1"/>
</dbReference>
<dbReference type="InterPro" id="IPR036225">
    <property type="entry name" value="SRP/SRP_N"/>
</dbReference>
<comment type="catalytic activity">
    <reaction evidence="8 9">
        <text>GTP + H2O = GDP + phosphate + H(+)</text>
        <dbReference type="Rhea" id="RHEA:19669"/>
        <dbReference type="ChEBI" id="CHEBI:15377"/>
        <dbReference type="ChEBI" id="CHEBI:15378"/>
        <dbReference type="ChEBI" id="CHEBI:37565"/>
        <dbReference type="ChEBI" id="CHEBI:43474"/>
        <dbReference type="ChEBI" id="CHEBI:58189"/>
        <dbReference type="EC" id="3.6.5.4"/>
    </reaction>
</comment>
<feature type="domain" description="SRP54-type proteins GTP-binding" evidence="12">
    <location>
        <begin position="186"/>
        <end position="385"/>
    </location>
</feature>
<dbReference type="EMBL" id="JAEVHM010000115">
    <property type="protein sequence ID" value="MBM0234072.1"/>
    <property type="molecule type" value="Genomic_DNA"/>
</dbReference>
<comment type="similarity">
    <text evidence="9">Belongs to the GTP-binding SRP family. FtsY subfamily.</text>
</comment>
<dbReference type="HAMAP" id="MF_00920">
    <property type="entry name" value="FtsY"/>
    <property type="match status" value="1"/>
</dbReference>
<dbReference type="InterPro" id="IPR027417">
    <property type="entry name" value="P-loop_NTPase"/>
</dbReference>
<dbReference type="EC" id="3.6.5.4" evidence="9"/>
<evidence type="ECO:0000256" key="5">
    <source>
        <dbReference type="ARBA" id="ARBA00023134"/>
    </source>
</evidence>
<evidence type="ECO:0000259" key="12">
    <source>
        <dbReference type="SMART" id="SM00962"/>
    </source>
</evidence>
<dbReference type="InterPro" id="IPR004390">
    <property type="entry name" value="SR_rcpt_FtsY"/>
</dbReference>
<keyword evidence="5 9" id="KW-0342">GTP-binding</keyword>
<dbReference type="PANTHER" id="PTHR43134">
    <property type="entry name" value="SIGNAL RECOGNITION PARTICLE RECEPTOR SUBUNIT ALPHA"/>
    <property type="match status" value="1"/>
</dbReference>
<dbReference type="InterPro" id="IPR003593">
    <property type="entry name" value="AAA+_ATPase"/>
</dbReference>
<keyword evidence="1 9" id="KW-1003">Cell membrane</keyword>
<feature type="domain" description="Signal recognition particle SRP54 helical bundle" evidence="13">
    <location>
        <begin position="89"/>
        <end position="169"/>
    </location>
</feature>
<sequence>MAEYLVLALVLLGLLIAGTVGLVAPRLRRRPEPPLPRTEVDTRAEEDLAGPPVEAPESDLSTGVLVEPPPVIEVPVEVPEPTAGRLVRLRSRLSRSQNVFGKGLLGLLARDHLDEDVWEEIEDSLITADVGVDATRDIVDRLREQTRVLGTRSAFELRALLAAELVNALDPTLDRSLRTAPKEGVPAVVLVVGVNGAGKTTTCGKIARVLVADGRSVLLGAADTFRAAAADQLETWGSRVGAETVRGPEAADPASVAFDAVKRGIDTGVDTVLIDTAGRLQNKVGLMDELGKVKRVVEKQGPIDETLLILDATTGQNGLEQARVFTEVVNVTGVVLTKLDGTAKGGIVIAVQRKLGIPVKLVGLGEGKDDLAPFDPAQFVDALLGTEATGRDA</sequence>
<dbReference type="Proteomes" id="UP000601027">
    <property type="component" value="Unassembled WGS sequence"/>
</dbReference>
<evidence type="ECO:0000259" key="13">
    <source>
        <dbReference type="SMART" id="SM00963"/>
    </source>
</evidence>
<comment type="subunit">
    <text evidence="9">Part of the signal recognition particle protein translocation system, which is composed of SRP and FtsY.</text>
</comment>
<proteinExistence type="inferred from homology"/>
<evidence type="ECO:0000256" key="10">
    <source>
        <dbReference type="SAM" id="MobiDB-lite"/>
    </source>
</evidence>
<keyword evidence="7 9" id="KW-0675">Receptor</keyword>
<evidence type="ECO:0000256" key="3">
    <source>
        <dbReference type="ARBA" id="ARBA00022741"/>
    </source>
</evidence>
<evidence type="ECO:0000256" key="9">
    <source>
        <dbReference type="HAMAP-Rule" id="MF_00920"/>
    </source>
</evidence>
<evidence type="ECO:0000259" key="11">
    <source>
        <dbReference type="SMART" id="SM00382"/>
    </source>
</evidence>
<comment type="subcellular location">
    <subcellularLocation>
        <location evidence="9">Cell membrane</location>
        <topology evidence="9">Peripheral membrane protein</topology>
        <orientation evidence="9">Cytoplasmic side</orientation>
    </subcellularLocation>
    <subcellularLocation>
        <location evidence="9">Cytoplasm</location>
    </subcellularLocation>
</comment>
<feature type="binding site" evidence="9">
    <location>
        <begin position="275"/>
        <end position="279"/>
    </location>
    <ligand>
        <name>GTP</name>
        <dbReference type="ChEBI" id="CHEBI:37565"/>
    </ligand>
</feature>
<dbReference type="InterPro" id="IPR042101">
    <property type="entry name" value="SRP54_N_sf"/>
</dbReference>
<feature type="domain" description="AAA+ ATPase" evidence="11">
    <location>
        <begin position="185"/>
        <end position="361"/>
    </location>
</feature>
<reference evidence="14 15" key="1">
    <citation type="submission" date="2021-01" db="EMBL/GenBank/DDBJ databases">
        <title>Draft genome sequence of Micromonospora sp. strain STR1_7.</title>
        <authorList>
            <person name="Karlyshev A."/>
            <person name="Jawad R."/>
        </authorList>
    </citation>
    <scope>NUCLEOTIDE SEQUENCE [LARGE SCALE GENOMIC DNA]</scope>
    <source>
        <strain evidence="14 15">STR1-7</strain>
    </source>
</reference>
<dbReference type="SMART" id="SM00962">
    <property type="entry name" value="SRP54"/>
    <property type="match status" value="1"/>
</dbReference>
<gene>
    <name evidence="9 14" type="primary">ftsY</name>
    <name evidence="14" type="ORF">JNW91_20820</name>
</gene>
<dbReference type="SUPFAM" id="SSF47364">
    <property type="entry name" value="Domain of the SRP/SRP receptor G-proteins"/>
    <property type="match status" value="1"/>
</dbReference>
<accession>A0ABS1XXT2</accession>
<evidence type="ECO:0000256" key="4">
    <source>
        <dbReference type="ARBA" id="ARBA00022801"/>
    </source>
</evidence>
<dbReference type="RefSeq" id="WP_203177184.1">
    <property type="nucleotide sequence ID" value="NZ_JAEVHM010000115.1"/>
</dbReference>
<feature type="region of interest" description="Disordered" evidence="10">
    <location>
        <begin position="28"/>
        <end position="64"/>
    </location>
</feature>
<keyword evidence="4 9" id="KW-0378">Hydrolase</keyword>
<keyword evidence="3 9" id="KW-0547">Nucleotide-binding</keyword>
<dbReference type="InterPro" id="IPR013822">
    <property type="entry name" value="Signal_recog_particl_SRP54_hlx"/>
</dbReference>
<keyword evidence="15" id="KW-1185">Reference proteome</keyword>
<dbReference type="SUPFAM" id="SSF52540">
    <property type="entry name" value="P-loop containing nucleoside triphosphate hydrolases"/>
    <property type="match status" value="1"/>
</dbReference>
<comment type="caution">
    <text evidence="14">The sequence shown here is derived from an EMBL/GenBank/DDBJ whole genome shotgun (WGS) entry which is preliminary data.</text>
</comment>
<dbReference type="Pfam" id="PF02881">
    <property type="entry name" value="SRP54_N"/>
    <property type="match status" value="1"/>
</dbReference>
<dbReference type="Pfam" id="PF00448">
    <property type="entry name" value="SRP54"/>
    <property type="match status" value="1"/>
</dbReference>